<reference evidence="6 7" key="1">
    <citation type="submission" date="2024-11" db="EMBL/GenBank/DDBJ databases">
        <title>A near-complete genome assembly of Cinchona calisaya.</title>
        <authorList>
            <person name="Lian D.C."/>
            <person name="Zhao X.W."/>
            <person name="Wei L."/>
        </authorList>
    </citation>
    <scope>NUCLEOTIDE SEQUENCE [LARGE SCALE GENOMIC DNA]</scope>
    <source>
        <tissue evidence="6">Nenye</tissue>
    </source>
</reference>
<dbReference type="Gene3D" id="1.10.10.1410">
    <property type="match status" value="1"/>
</dbReference>
<evidence type="ECO:0000313" key="7">
    <source>
        <dbReference type="Proteomes" id="UP001630127"/>
    </source>
</evidence>
<dbReference type="GO" id="GO:1990904">
    <property type="term" value="C:ribonucleoprotein complex"/>
    <property type="evidence" value="ECO:0007669"/>
    <property type="project" value="UniProtKB-KW"/>
</dbReference>
<comment type="similarity">
    <text evidence="2">Belongs to the eukaryotic ribosomal protein P1/P2 family.</text>
</comment>
<evidence type="ECO:0000256" key="2">
    <source>
        <dbReference type="ARBA" id="ARBA00005436"/>
    </source>
</evidence>
<dbReference type="InterPro" id="IPR044076">
    <property type="entry name" value="Ribosomal_P2"/>
</dbReference>
<accession>A0ABD2ZUS8</accession>
<dbReference type="AlphaFoldDB" id="A0ABD2ZUS8"/>
<keyword evidence="4" id="KW-0689">Ribosomal protein</keyword>
<evidence type="ECO:0000256" key="5">
    <source>
        <dbReference type="ARBA" id="ARBA00023274"/>
    </source>
</evidence>
<dbReference type="EMBL" id="JBJUIK010000007">
    <property type="protein sequence ID" value="KAL3521927.1"/>
    <property type="molecule type" value="Genomic_DNA"/>
</dbReference>
<comment type="caution">
    <text evidence="6">The sequence shown here is derived from an EMBL/GenBank/DDBJ whole genome shotgun (WGS) entry which is preliminary data.</text>
</comment>
<evidence type="ECO:0000256" key="3">
    <source>
        <dbReference type="ARBA" id="ARBA00011266"/>
    </source>
</evidence>
<evidence type="ECO:0000256" key="4">
    <source>
        <dbReference type="ARBA" id="ARBA00022980"/>
    </source>
</evidence>
<organism evidence="6 7">
    <name type="scientific">Cinchona calisaya</name>
    <dbReference type="NCBI Taxonomy" id="153742"/>
    <lineage>
        <taxon>Eukaryota</taxon>
        <taxon>Viridiplantae</taxon>
        <taxon>Streptophyta</taxon>
        <taxon>Embryophyta</taxon>
        <taxon>Tracheophyta</taxon>
        <taxon>Spermatophyta</taxon>
        <taxon>Magnoliopsida</taxon>
        <taxon>eudicotyledons</taxon>
        <taxon>Gunneridae</taxon>
        <taxon>Pentapetalae</taxon>
        <taxon>asterids</taxon>
        <taxon>lamiids</taxon>
        <taxon>Gentianales</taxon>
        <taxon>Rubiaceae</taxon>
        <taxon>Cinchonoideae</taxon>
        <taxon>Cinchoneae</taxon>
        <taxon>Cinchona</taxon>
    </lineage>
</organism>
<comment type="subunit">
    <text evidence="3">P1 and P2 exist as dimers at the large ribosomal subunit.</text>
</comment>
<name>A0ABD2ZUS8_9GENT</name>
<dbReference type="Proteomes" id="UP001630127">
    <property type="component" value="Unassembled WGS sequence"/>
</dbReference>
<proteinExistence type="inferred from homology"/>
<keyword evidence="7" id="KW-1185">Reference proteome</keyword>
<dbReference type="PANTHER" id="PTHR21141:SF5">
    <property type="entry name" value="LARGE RIBOSOMAL SUBUNIT PROTEIN P2"/>
    <property type="match status" value="1"/>
</dbReference>
<evidence type="ECO:0000313" key="6">
    <source>
        <dbReference type="EMBL" id="KAL3521927.1"/>
    </source>
</evidence>
<dbReference type="GO" id="GO:0005840">
    <property type="term" value="C:ribosome"/>
    <property type="evidence" value="ECO:0007669"/>
    <property type="project" value="UniProtKB-KW"/>
</dbReference>
<dbReference type="PANTHER" id="PTHR21141">
    <property type="entry name" value="60S ACIDIC RIBOSOMAL PROTEIN FAMILY MEMBER"/>
    <property type="match status" value="1"/>
</dbReference>
<dbReference type="GO" id="GO:0003735">
    <property type="term" value="F:structural constituent of ribosome"/>
    <property type="evidence" value="ECO:0007669"/>
    <property type="project" value="UniProtKB-ARBA"/>
</dbReference>
<keyword evidence="5" id="KW-0687">Ribonucleoprotein</keyword>
<dbReference type="InterPro" id="IPR038716">
    <property type="entry name" value="P1/P2_N_sf"/>
</dbReference>
<sequence>MFLGILTIIDCSTNNNNRIADFRPPRQKVGVEAEDNTIDLLLSQVEGKHIAQLIVAGREKFSSVPAAGGAAVTVATVAPA</sequence>
<comment type="function">
    <text evidence="1">Plays an important role in the elongation step of protein synthesis.</text>
</comment>
<protein>
    <submittedName>
        <fullName evidence="6">Uncharacterized protein</fullName>
    </submittedName>
</protein>
<evidence type="ECO:0000256" key="1">
    <source>
        <dbReference type="ARBA" id="ARBA00003362"/>
    </source>
</evidence>
<gene>
    <name evidence="6" type="ORF">ACH5RR_014761</name>
</gene>